<comment type="caution">
    <text evidence="2">The sequence shown here is derived from an EMBL/GenBank/DDBJ whole genome shotgun (WGS) entry which is preliminary data.</text>
</comment>
<accession>A0A9P4XQP2</accession>
<feature type="domain" description="Oxidoreductase acuF-like C2H2 type zinc-finger" evidence="1">
    <location>
        <begin position="294"/>
        <end position="321"/>
    </location>
</feature>
<protein>
    <recommendedName>
        <fullName evidence="1">Oxidoreductase acuF-like C2H2 type zinc-finger domain-containing protein</fullName>
    </recommendedName>
</protein>
<gene>
    <name evidence="2" type="ORF">CFAM422_000397</name>
</gene>
<dbReference type="AlphaFoldDB" id="A0A9P4XQP2"/>
<reference evidence="2 3" key="1">
    <citation type="submission" date="2018-06" db="EMBL/GenBank/DDBJ databases">
        <title>Genome analysis of cellulolytic fungus Trichoderma lentiforme CFAM-422.</title>
        <authorList>
            <person name="Steindorff A.S."/>
            <person name="Formighieri E.F."/>
            <person name="Midorikawa G.E.O."/>
            <person name="Tamietti M.S."/>
            <person name="Ramos E.Z."/>
            <person name="Silva A.S."/>
            <person name="Bon E.P.S."/>
            <person name="Mendes T.D."/>
            <person name="Damaso M.C.T."/>
            <person name="Favaro L.C.L."/>
        </authorList>
    </citation>
    <scope>NUCLEOTIDE SEQUENCE [LARGE SCALE GENOMIC DNA]</scope>
    <source>
        <strain evidence="2 3">CFAM-422</strain>
    </source>
</reference>
<organism evidence="2 3">
    <name type="scientific">Trichoderma lentiforme</name>
    <dbReference type="NCBI Taxonomy" id="1567552"/>
    <lineage>
        <taxon>Eukaryota</taxon>
        <taxon>Fungi</taxon>
        <taxon>Dikarya</taxon>
        <taxon>Ascomycota</taxon>
        <taxon>Pezizomycotina</taxon>
        <taxon>Sordariomycetes</taxon>
        <taxon>Hypocreomycetidae</taxon>
        <taxon>Hypocreales</taxon>
        <taxon>Hypocreaceae</taxon>
        <taxon>Trichoderma</taxon>
    </lineage>
</organism>
<proteinExistence type="predicted"/>
<evidence type="ECO:0000313" key="2">
    <source>
        <dbReference type="EMBL" id="KAF3077053.1"/>
    </source>
</evidence>
<name>A0A9P4XQP2_9HYPO</name>
<evidence type="ECO:0000259" key="1">
    <source>
        <dbReference type="Pfam" id="PF26082"/>
    </source>
</evidence>
<dbReference type="Pfam" id="PF26082">
    <property type="entry name" value="zf-C2H2_AcuF"/>
    <property type="match status" value="1"/>
</dbReference>
<dbReference type="EMBL" id="QLNT01000001">
    <property type="protein sequence ID" value="KAF3077053.1"/>
    <property type="molecule type" value="Genomic_DNA"/>
</dbReference>
<dbReference type="PANTHER" id="PTHR35391:SF7">
    <property type="entry name" value="C2H2-TYPE DOMAIN-CONTAINING PROTEIN"/>
    <property type="match status" value="1"/>
</dbReference>
<sequence length="560" mass="62022">MATSTHFQTISATSQSVRHHFLYLITLIEEQNEDTSLGLQSSVVSDYLDRFSLWAGNVGAMHSPHSPSSLDQQLLEAADILEQIKRQLDELIEAIITRIVQYGHPKRDTPLDLDICSDLASILGLDPIDESDGFSLDEISVALRIISESINSLFRLSMLVRKSASCERFKKTIRIFGPASPDTSHINYIKKKHIKLRNGRLLSRLGSAIAKRGQLLKHYRERRSQPGLGESDQCTATIEQLSHHAAVSTTSLNAPSEETIDEDYDMSLSNASIMADSTSNLALARLSDIAGTQDPFECPICFTPQSFDGERSWQIHAFCDLKAYVCTLGGAECDAELFEDRDTWFEHELRKHRCEYVCILCSRGPLSFERLAAHSQNDHGHFSDRQLKMLQEGGRQNSIQFKAEDCPFCHEWTESLSSTTSPTGKAVDPTQDVFVTHTQFKKHVALHQEQLAILALQQATGNREVSSFNVNNIATSARIFEPPLNTPENPIDKIIDEPDSDSLSNTNIPAQDELNNAIGAATNADEVGVAEQPIASLVSKDNGKTKSDLVLEISQSGVQS</sequence>
<keyword evidence="3" id="KW-1185">Reference proteome</keyword>
<dbReference type="InterPro" id="IPR058925">
    <property type="entry name" value="zf-C2H2_AcuF"/>
</dbReference>
<dbReference type="PANTHER" id="PTHR35391">
    <property type="entry name" value="C2H2-TYPE DOMAIN-CONTAINING PROTEIN-RELATED"/>
    <property type="match status" value="1"/>
</dbReference>
<dbReference type="Proteomes" id="UP000801864">
    <property type="component" value="Unassembled WGS sequence"/>
</dbReference>
<evidence type="ECO:0000313" key="3">
    <source>
        <dbReference type="Proteomes" id="UP000801864"/>
    </source>
</evidence>